<comment type="caution">
    <text evidence="1">The sequence shown here is derived from an EMBL/GenBank/DDBJ whole genome shotgun (WGS) entry which is preliminary data.</text>
</comment>
<reference evidence="1 2" key="1">
    <citation type="submission" date="2017-06" db="EMBL/GenBank/DDBJ databases">
        <title>Investigating the central metabolism of Clostridium thermosuccinogenes.</title>
        <authorList>
            <person name="Koendjbiharie J.G."/>
            <person name="van Kranenburg R."/>
        </authorList>
    </citation>
    <scope>NUCLEOTIDE SEQUENCE [LARGE SCALE GENOMIC DNA]</scope>
    <source>
        <strain evidence="1 2">DSM 5806</strain>
    </source>
</reference>
<sequence length="106" mass="12526">MNATKYNKLVRDRIPEIIEKNGKKAIVEELEPQAYKKYLDQKLEEELKEYFEADSVDELADLVEVVYAILKYKGVDTKDFENIRKKKAEERGAFDKRLLLKEVVEE</sequence>
<keyword evidence="1" id="KW-0378">Hydrolase</keyword>
<accession>A0A2K2FKC9</accession>
<organism evidence="1 2">
    <name type="scientific">Clostridium thermosuccinogenes</name>
    <dbReference type="NCBI Taxonomy" id="84032"/>
    <lineage>
        <taxon>Bacteria</taxon>
        <taxon>Bacillati</taxon>
        <taxon>Bacillota</taxon>
        <taxon>Clostridia</taxon>
        <taxon>Eubacteriales</taxon>
        <taxon>Clostridiaceae</taxon>
        <taxon>Clostridium</taxon>
    </lineage>
</organism>
<dbReference type="RefSeq" id="WP_103081428.1">
    <property type="nucleotide sequence ID" value="NZ_CP021850.1"/>
</dbReference>
<protein>
    <submittedName>
        <fullName evidence="1">Phosphoribosyl-ATP pyrophosphohydrolase</fullName>
    </submittedName>
</protein>
<evidence type="ECO:0000313" key="2">
    <source>
        <dbReference type="Proteomes" id="UP000236151"/>
    </source>
</evidence>
<name>A0A2K2FKC9_9CLOT</name>
<dbReference type="InterPro" id="IPR038735">
    <property type="entry name" value="MSMEG_1276-like_NTP-PPase_dom"/>
</dbReference>
<evidence type="ECO:0000313" key="1">
    <source>
        <dbReference type="EMBL" id="PNT99243.1"/>
    </source>
</evidence>
<dbReference type="Pfam" id="PF01503">
    <property type="entry name" value="PRA-PH"/>
    <property type="match status" value="1"/>
</dbReference>
<dbReference type="GO" id="GO:0016787">
    <property type="term" value="F:hydrolase activity"/>
    <property type="evidence" value="ECO:0007669"/>
    <property type="project" value="UniProtKB-KW"/>
</dbReference>
<dbReference type="Proteomes" id="UP000236151">
    <property type="component" value="Unassembled WGS sequence"/>
</dbReference>
<gene>
    <name evidence="1" type="ORF">CDQ84_09100</name>
</gene>
<dbReference type="InterPro" id="IPR021130">
    <property type="entry name" value="PRib-ATP_PPHydrolase-like"/>
</dbReference>
<dbReference type="EMBL" id="NIOJ01000020">
    <property type="protein sequence ID" value="PNT99243.1"/>
    <property type="molecule type" value="Genomic_DNA"/>
</dbReference>
<dbReference type="AlphaFoldDB" id="A0A2K2FKC9"/>
<dbReference type="CDD" id="cd11532">
    <property type="entry name" value="NTP-PPase_COG4997"/>
    <property type="match status" value="1"/>
</dbReference>
<keyword evidence="2" id="KW-1185">Reference proteome</keyword>
<proteinExistence type="predicted"/>
<dbReference type="OrthoDB" id="9813491at2"/>
<dbReference type="KEGG" id="cthd:CDO33_01870"/>